<keyword evidence="3" id="KW-1185">Reference proteome</keyword>
<sequence>MMRPEPFQIERAFEDKPPVNFRGPLGISEKAEQEFNRRSLGQKKRRHREKENRKRVRVKSALLDGPTLVNPRRSAAQRGRRQRELAKQIQGLLETKSPENVRSRAQTLRRRVEEAERRLEFDAVCDPTEALDQVLDKEFEINNPRRENRYRPSRREQMLGSEEYHRLLSVAKQSEREHRECEAQHS</sequence>
<gene>
    <name evidence="2" type="ORF">DFH08DRAFT_825997</name>
</gene>
<reference evidence="2" key="1">
    <citation type="submission" date="2023-03" db="EMBL/GenBank/DDBJ databases">
        <title>Massive genome expansion in bonnet fungi (Mycena s.s.) driven by repeated elements and novel gene families across ecological guilds.</title>
        <authorList>
            <consortium name="Lawrence Berkeley National Laboratory"/>
            <person name="Harder C.B."/>
            <person name="Miyauchi S."/>
            <person name="Viragh M."/>
            <person name="Kuo A."/>
            <person name="Thoen E."/>
            <person name="Andreopoulos B."/>
            <person name="Lu D."/>
            <person name="Skrede I."/>
            <person name="Drula E."/>
            <person name="Henrissat B."/>
            <person name="Morin E."/>
            <person name="Kohler A."/>
            <person name="Barry K."/>
            <person name="LaButti K."/>
            <person name="Morin E."/>
            <person name="Salamov A."/>
            <person name="Lipzen A."/>
            <person name="Mereny Z."/>
            <person name="Hegedus B."/>
            <person name="Baldrian P."/>
            <person name="Stursova M."/>
            <person name="Weitz H."/>
            <person name="Taylor A."/>
            <person name="Grigoriev I.V."/>
            <person name="Nagy L.G."/>
            <person name="Martin F."/>
            <person name="Kauserud H."/>
        </authorList>
    </citation>
    <scope>NUCLEOTIDE SEQUENCE</scope>
    <source>
        <strain evidence="2">CBHHK002</strain>
    </source>
</reference>
<protein>
    <submittedName>
        <fullName evidence="2">Uncharacterized protein</fullName>
    </submittedName>
</protein>
<organism evidence="2 3">
    <name type="scientific">Mycena albidolilacea</name>
    <dbReference type="NCBI Taxonomy" id="1033008"/>
    <lineage>
        <taxon>Eukaryota</taxon>
        <taxon>Fungi</taxon>
        <taxon>Dikarya</taxon>
        <taxon>Basidiomycota</taxon>
        <taxon>Agaricomycotina</taxon>
        <taxon>Agaricomycetes</taxon>
        <taxon>Agaricomycetidae</taxon>
        <taxon>Agaricales</taxon>
        <taxon>Marasmiineae</taxon>
        <taxon>Mycenaceae</taxon>
        <taxon>Mycena</taxon>
    </lineage>
</organism>
<dbReference type="AlphaFoldDB" id="A0AAD6Z164"/>
<feature type="compositionally biased region" description="Basic residues" evidence="1">
    <location>
        <begin position="40"/>
        <end position="58"/>
    </location>
</feature>
<name>A0AAD6Z164_9AGAR</name>
<comment type="caution">
    <text evidence="2">The sequence shown here is derived from an EMBL/GenBank/DDBJ whole genome shotgun (WGS) entry which is preliminary data.</text>
</comment>
<dbReference type="EMBL" id="JARIHO010000107">
    <property type="protein sequence ID" value="KAJ7303144.1"/>
    <property type="molecule type" value="Genomic_DNA"/>
</dbReference>
<evidence type="ECO:0000313" key="2">
    <source>
        <dbReference type="EMBL" id="KAJ7303144.1"/>
    </source>
</evidence>
<accession>A0AAD6Z164</accession>
<evidence type="ECO:0000256" key="1">
    <source>
        <dbReference type="SAM" id="MobiDB-lite"/>
    </source>
</evidence>
<evidence type="ECO:0000313" key="3">
    <source>
        <dbReference type="Proteomes" id="UP001218218"/>
    </source>
</evidence>
<feature type="region of interest" description="Disordered" evidence="1">
    <location>
        <begin position="1"/>
        <end position="83"/>
    </location>
</feature>
<feature type="region of interest" description="Disordered" evidence="1">
    <location>
        <begin position="144"/>
        <end position="163"/>
    </location>
</feature>
<dbReference type="Proteomes" id="UP001218218">
    <property type="component" value="Unassembled WGS sequence"/>
</dbReference>
<proteinExistence type="predicted"/>